<evidence type="ECO:0000256" key="1">
    <source>
        <dbReference type="SAM" id="Phobius"/>
    </source>
</evidence>
<dbReference type="EMBL" id="FRYK01000001">
    <property type="protein sequence ID" value="SHO72418.1"/>
    <property type="molecule type" value="Genomic_DNA"/>
</dbReference>
<accession>A0A1M7ZU71</accession>
<dbReference type="AlphaFoldDB" id="A0A1M7ZU71"/>
<dbReference type="STRING" id="416016.SAMN05443547_0750"/>
<dbReference type="Proteomes" id="UP000184611">
    <property type="component" value="Unassembled WGS sequence"/>
</dbReference>
<gene>
    <name evidence="2" type="ORF">SAMN05443547_0750</name>
</gene>
<sequence length="206" mass="24715">MSLSSENIQFIDNYLKNSEVIYYDIRMEMLDHVATAVEQKMQAENLDFYDAFKSYMVVNKKEILKGNKEEGLYFKEPLKKFGLFAIQPFQILLAIGIFSIVYFFSNIYGLNVYSNYLYLFIIITYLIFGISHFLLTKRKKFYYIDRNFSIIFLLFQIANPLHRNANENLVTFVVFNSSILFVFFAFLRFYYLEMKSFKQKNQFLFQ</sequence>
<protein>
    <recommendedName>
        <fullName evidence="4">DUF1129 domain-containing protein</fullName>
    </recommendedName>
</protein>
<organism evidence="2 3">
    <name type="scientific">Flavobacterium cucumis</name>
    <dbReference type="NCBI Taxonomy" id="416016"/>
    <lineage>
        <taxon>Bacteria</taxon>
        <taxon>Pseudomonadati</taxon>
        <taxon>Bacteroidota</taxon>
        <taxon>Flavobacteriia</taxon>
        <taxon>Flavobacteriales</taxon>
        <taxon>Flavobacteriaceae</taxon>
        <taxon>Flavobacterium</taxon>
    </lineage>
</organism>
<keyword evidence="1" id="KW-0812">Transmembrane</keyword>
<feature type="transmembrane region" description="Helical" evidence="1">
    <location>
        <begin position="116"/>
        <end position="135"/>
    </location>
</feature>
<evidence type="ECO:0008006" key="4">
    <source>
        <dbReference type="Google" id="ProtNLM"/>
    </source>
</evidence>
<feature type="transmembrane region" description="Helical" evidence="1">
    <location>
        <begin position="147"/>
        <end position="163"/>
    </location>
</feature>
<keyword evidence="3" id="KW-1185">Reference proteome</keyword>
<feature type="transmembrane region" description="Helical" evidence="1">
    <location>
        <begin position="81"/>
        <end position="104"/>
    </location>
</feature>
<reference evidence="3" key="1">
    <citation type="submission" date="2016-12" db="EMBL/GenBank/DDBJ databases">
        <authorList>
            <person name="Varghese N."/>
            <person name="Submissions S."/>
        </authorList>
    </citation>
    <scope>NUCLEOTIDE SEQUENCE [LARGE SCALE GENOMIC DNA]</scope>
    <source>
        <strain evidence="3">DSM 18830</strain>
    </source>
</reference>
<evidence type="ECO:0000313" key="3">
    <source>
        <dbReference type="Proteomes" id="UP000184611"/>
    </source>
</evidence>
<name>A0A1M7ZU71_9FLAO</name>
<keyword evidence="1" id="KW-0472">Membrane</keyword>
<feature type="transmembrane region" description="Helical" evidence="1">
    <location>
        <begin position="169"/>
        <end position="191"/>
    </location>
</feature>
<proteinExistence type="predicted"/>
<evidence type="ECO:0000313" key="2">
    <source>
        <dbReference type="EMBL" id="SHO72418.1"/>
    </source>
</evidence>
<keyword evidence="1" id="KW-1133">Transmembrane helix</keyword>